<proteinExistence type="predicted"/>
<dbReference type="Proteomes" id="UP000318995">
    <property type="component" value="Unassembled WGS sequence"/>
</dbReference>
<protein>
    <submittedName>
        <fullName evidence="1">Transposase</fullName>
    </submittedName>
</protein>
<gene>
    <name evidence="1" type="ORF">Pla111_01660</name>
</gene>
<dbReference type="InterPro" id="IPR009057">
    <property type="entry name" value="Homeodomain-like_sf"/>
</dbReference>
<dbReference type="EMBL" id="SJPH01000001">
    <property type="protein sequence ID" value="TWT48400.1"/>
    <property type="molecule type" value="Genomic_DNA"/>
</dbReference>
<dbReference type="PANTHER" id="PTHR33609:SF1">
    <property type="entry name" value="TRANSPOSASE"/>
    <property type="match status" value="1"/>
</dbReference>
<dbReference type="GO" id="GO:0006313">
    <property type="term" value="P:DNA transposition"/>
    <property type="evidence" value="ECO:0007669"/>
    <property type="project" value="InterPro"/>
</dbReference>
<comment type="caution">
    <text evidence="1">The sequence shown here is derived from an EMBL/GenBank/DDBJ whole genome shotgun (WGS) entry which is preliminary data.</text>
</comment>
<accession>A0A5C5WCK0</accession>
<reference evidence="1 2" key="1">
    <citation type="submission" date="2019-02" db="EMBL/GenBank/DDBJ databases">
        <title>Deep-cultivation of Planctomycetes and their phenomic and genomic characterization uncovers novel biology.</title>
        <authorList>
            <person name="Wiegand S."/>
            <person name="Jogler M."/>
            <person name="Boedeker C."/>
            <person name="Pinto D."/>
            <person name="Vollmers J."/>
            <person name="Rivas-Marin E."/>
            <person name="Kohn T."/>
            <person name="Peeters S.H."/>
            <person name="Heuer A."/>
            <person name="Rast P."/>
            <person name="Oberbeckmann S."/>
            <person name="Bunk B."/>
            <person name="Jeske O."/>
            <person name="Meyerdierks A."/>
            <person name="Storesund J.E."/>
            <person name="Kallscheuer N."/>
            <person name="Luecker S."/>
            <person name="Lage O.M."/>
            <person name="Pohl T."/>
            <person name="Merkel B.J."/>
            <person name="Hornburger P."/>
            <person name="Mueller R.-W."/>
            <person name="Bruemmer F."/>
            <person name="Labrenz M."/>
            <person name="Spormann A.M."/>
            <person name="Op Den Camp H."/>
            <person name="Overmann J."/>
            <person name="Amann R."/>
            <person name="Jetten M.S.M."/>
            <person name="Mascher T."/>
            <person name="Medema M.H."/>
            <person name="Devos D.P."/>
            <person name="Kaster A.-K."/>
            <person name="Ovreas L."/>
            <person name="Rohde M."/>
            <person name="Galperin M.Y."/>
            <person name="Jogler C."/>
        </authorList>
    </citation>
    <scope>NUCLEOTIDE SEQUENCE [LARGE SCALE GENOMIC DNA]</scope>
    <source>
        <strain evidence="1 2">Pla111</strain>
    </source>
</reference>
<evidence type="ECO:0000313" key="2">
    <source>
        <dbReference type="Proteomes" id="UP000318995"/>
    </source>
</evidence>
<dbReference type="Pfam" id="PF01527">
    <property type="entry name" value="HTH_Tnp_1"/>
    <property type="match status" value="1"/>
</dbReference>
<dbReference type="InterPro" id="IPR052546">
    <property type="entry name" value="Transposase_8_domain"/>
</dbReference>
<name>A0A5C5WCK0_9BACT</name>
<sequence>MPRGKKHTAEEIIGKLREAEVHLSQGSTQEQAAKQIGVTYQMYCRWRKEYGGMKVDQAKRLKELEKENSRLKRLPADAELDKAILKEAASGNF</sequence>
<evidence type="ECO:0000313" key="1">
    <source>
        <dbReference type="EMBL" id="TWT48400.1"/>
    </source>
</evidence>
<dbReference type="GO" id="GO:0004803">
    <property type="term" value="F:transposase activity"/>
    <property type="evidence" value="ECO:0007669"/>
    <property type="project" value="InterPro"/>
</dbReference>
<dbReference type="SUPFAM" id="SSF46689">
    <property type="entry name" value="Homeodomain-like"/>
    <property type="match status" value="1"/>
</dbReference>
<dbReference type="InterPro" id="IPR002514">
    <property type="entry name" value="Transposase_8"/>
</dbReference>
<keyword evidence="2" id="KW-1185">Reference proteome</keyword>
<organism evidence="1 2">
    <name type="scientific">Botrimarina hoheduenensis</name>
    <dbReference type="NCBI Taxonomy" id="2528000"/>
    <lineage>
        <taxon>Bacteria</taxon>
        <taxon>Pseudomonadati</taxon>
        <taxon>Planctomycetota</taxon>
        <taxon>Planctomycetia</taxon>
        <taxon>Pirellulales</taxon>
        <taxon>Lacipirellulaceae</taxon>
        <taxon>Botrimarina</taxon>
    </lineage>
</organism>
<dbReference type="AlphaFoldDB" id="A0A5C5WCK0"/>
<dbReference type="GO" id="GO:0003677">
    <property type="term" value="F:DNA binding"/>
    <property type="evidence" value="ECO:0007669"/>
    <property type="project" value="InterPro"/>
</dbReference>
<dbReference type="PANTHER" id="PTHR33609">
    <property type="entry name" value="LOW CALCIUM RESPONSE LOCUS PROTEIN S"/>
    <property type="match status" value="1"/>
</dbReference>